<accession>A0A819PXI2</accession>
<evidence type="ECO:0000313" key="2">
    <source>
        <dbReference type="EMBL" id="CAF4015943.1"/>
    </source>
</evidence>
<proteinExistence type="predicted"/>
<evidence type="ECO:0000313" key="3">
    <source>
        <dbReference type="Proteomes" id="UP000663836"/>
    </source>
</evidence>
<dbReference type="AlphaFoldDB" id="A0A819PXI2"/>
<dbReference type="EMBL" id="CAJOBD010004991">
    <property type="protein sequence ID" value="CAF4015943.1"/>
    <property type="molecule type" value="Genomic_DNA"/>
</dbReference>
<feature type="non-terminal residue" evidence="2">
    <location>
        <position position="70"/>
    </location>
</feature>
<feature type="region of interest" description="Disordered" evidence="1">
    <location>
        <begin position="44"/>
        <end position="70"/>
    </location>
</feature>
<dbReference type="Proteomes" id="UP000663836">
    <property type="component" value="Unassembled WGS sequence"/>
</dbReference>
<reference evidence="2" key="1">
    <citation type="submission" date="2021-02" db="EMBL/GenBank/DDBJ databases">
        <authorList>
            <person name="Nowell W R."/>
        </authorList>
    </citation>
    <scope>NUCLEOTIDE SEQUENCE</scope>
</reference>
<gene>
    <name evidence="2" type="ORF">JBS370_LOCUS27118</name>
</gene>
<protein>
    <submittedName>
        <fullName evidence="2">Uncharacterized protein</fullName>
    </submittedName>
</protein>
<sequence>MHFNLSPMASVHTNPPISVFFCLHIFHAKCIETNPMVLLGFIDEPKGGKTDNDDDPSNWTISRIGGQPVS</sequence>
<name>A0A819PXI2_9BILA</name>
<evidence type="ECO:0000256" key="1">
    <source>
        <dbReference type="SAM" id="MobiDB-lite"/>
    </source>
</evidence>
<organism evidence="2 3">
    <name type="scientific">Rotaria sordida</name>
    <dbReference type="NCBI Taxonomy" id="392033"/>
    <lineage>
        <taxon>Eukaryota</taxon>
        <taxon>Metazoa</taxon>
        <taxon>Spiralia</taxon>
        <taxon>Gnathifera</taxon>
        <taxon>Rotifera</taxon>
        <taxon>Eurotatoria</taxon>
        <taxon>Bdelloidea</taxon>
        <taxon>Philodinida</taxon>
        <taxon>Philodinidae</taxon>
        <taxon>Rotaria</taxon>
    </lineage>
</organism>
<comment type="caution">
    <text evidence="2">The sequence shown here is derived from an EMBL/GenBank/DDBJ whole genome shotgun (WGS) entry which is preliminary data.</text>
</comment>